<dbReference type="Proteomes" id="UP000190626">
    <property type="component" value="Unassembled WGS sequence"/>
</dbReference>
<keyword evidence="1" id="KW-0472">Membrane</keyword>
<evidence type="ECO:0000313" key="3">
    <source>
        <dbReference type="Proteomes" id="UP000190626"/>
    </source>
</evidence>
<proteinExistence type="predicted"/>
<accession>A0A1V4HS03</accession>
<gene>
    <name evidence="2" type="ORF">BC351_15410</name>
</gene>
<evidence type="ECO:0000256" key="1">
    <source>
        <dbReference type="SAM" id="Phobius"/>
    </source>
</evidence>
<reference evidence="3" key="1">
    <citation type="submission" date="2016-07" db="EMBL/GenBank/DDBJ databases">
        <authorList>
            <person name="Florea S."/>
            <person name="Webb J.S."/>
            <person name="Jaromczyk J."/>
            <person name="Schardl C.L."/>
        </authorList>
    </citation>
    <scope>NUCLEOTIDE SEQUENCE [LARGE SCALE GENOMIC DNA]</scope>
    <source>
        <strain evidence="3">CY1</strain>
    </source>
</reference>
<feature type="transmembrane region" description="Helical" evidence="1">
    <location>
        <begin position="82"/>
        <end position="107"/>
    </location>
</feature>
<keyword evidence="3" id="KW-1185">Reference proteome</keyword>
<protein>
    <submittedName>
        <fullName evidence="2">Uncharacterized protein</fullName>
    </submittedName>
</protein>
<name>A0A1V4HS03_9BACL</name>
<feature type="transmembrane region" description="Helical" evidence="1">
    <location>
        <begin position="12"/>
        <end position="35"/>
    </location>
</feature>
<comment type="caution">
    <text evidence="2">The sequence shown here is derived from an EMBL/GenBank/DDBJ whole genome shotgun (WGS) entry which is preliminary data.</text>
</comment>
<sequence>MVKESVQAILAILVSFFLAFVWTFFSYFSGLIIAIGKPFERYGFELVKPGGIDGAAVISTGLYLFVMILISVIYYKLLHFRVFAITLLFASLIFSFLVFGMFSSLLWF</sequence>
<dbReference type="STRING" id="1469647.BC351_15410"/>
<dbReference type="AlphaFoldDB" id="A0A1V4HS03"/>
<dbReference type="EMBL" id="MBTG01000002">
    <property type="protein sequence ID" value="OPH61322.1"/>
    <property type="molecule type" value="Genomic_DNA"/>
</dbReference>
<keyword evidence="1" id="KW-1133">Transmembrane helix</keyword>
<feature type="transmembrane region" description="Helical" evidence="1">
    <location>
        <begin position="55"/>
        <end position="75"/>
    </location>
</feature>
<keyword evidence="1" id="KW-0812">Transmembrane</keyword>
<organism evidence="2 3">
    <name type="scientific">Paenibacillus ferrarius</name>
    <dbReference type="NCBI Taxonomy" id="1469647"/>
    <lineage>
        <taxon>Bacteria</taxon>
        <taxon>Bacillati</taxon>
        <taxon>Bacillota</taxon>
        <taxon>Bacilli</taxon>
        <taxon>Bacillales</taxon>
        <taxon>Paenibacillaceae</taxon>
        <taxon>Paenibacillus</taxon>
    </lineage>
</organism>
<evidence type="ECO:0000313" key="2">
    <source>
        <dbReference type="EMBL" id="OPH61322.1"/>
    </source>
</evidence>